<evidence type="ECO:0000256" key="5">
    <source>
        <dbReference type="ARBA" id="ARBA00022670"/>
    </source>
</evidence>
<dbReference type="EMBL" id="WIND01000005">
    <property type="protein sequence ID" value="MSU89846.1"/>
    <property type="molecule type" value="Genomic_DNA"/>
</dbReference>
<keyword evidence="10" id="KW-0961">Cell wall biogenesis/degradation</keyword>
<evidence type="ECO:0000256" key="1">
    <source>
        <dbReference type="ARBA" id="ARBA00004752"/>
    </source>
</evidence>
<dbReference type="GO" id="GO:0006508">
    <property type="term" value="P:proteolysis"/>
    <property type="evidence" value="ECO:0007669"/>
    <property type="project" value="UniProtKB-KW"/>
</dbReference>
<dbReference type="GO" id="GO:0008360">
    <property type="term" value="P:regulation of cell shape"/>
    <property type="evidence" value="ECO:0007669"/>
    <property type="project" value="UniProtKB-KW"/>
</dbReference>
<proteinExistence type="inferred from homology"/>
<dbReference type="GO" id="GO:0009252">
    <property type="term" value="P:peptidoglycan biosynthetic process"/>
    <property type="evidence" value="ECO:0007669"/>
    <property type="project" value="UniProtKB-UniPathway"/>
</dbReference>
<dbReference type="Pfam" id="PF07943">
    <property type="entry name" value="PBP5_C"/>
    <property type="match status" value="1"/>
</dbReference>
<evidence type="ECO:0000256" key="2">
    <source>
        <dbReference type="ARBA" id="ARBA00007164"/>
    </source>
</evidence>
<evidence type="ECO:0000256" key="12">
    <source>
        <dbReference type="PIRSR" id="PIRSR618044-1"/>
    </source>
</evidence>
<keyword evidence="9" id="KW-0573">Peptidoglycan synthesis</keyword>
<name>A0A6L5YZV1_9RHOB</name>
<evidence type="ECO:0000256" key="8">
    <source>
        <dbReference type="ARBA" id="ARBA00022960"/>
    </source>
</evidence>
<dbReference type="InterPro" id="IPR012907">
    <property type="entry name" value="Peptidase_S11_C"/>
</dbReference>
<evidence type="ECO:0000256" key="14">
    <source>
        <dbReference type="RuleBase" id="RU004016"/>
    </source>
</evidence>
<dbReference type="InterPro" id="IPR001967">
    <property type="entry name" value="Peptidase_S11_N"/>
</dbReference>
<dbReference type="SMART" id="SM00936">
    <property type="entry name" value="PBP5_C"/>
    <property type="match status" value="1"/>
</dbReference>
<dbReference type="PANTHER" id="PTHR21581">
    <property type="entry name" value="D-ALANYL-D-ALANINE CARBOXYPEPTIDASE"/>
    <property type="match status" value="1"/>
</dbReference>
<dbReference type="Gene3D" id="2.60.410.10">
    <property type="entry name" value="D-Ala-D-Ala carboxypeptidase, C-terminal domain"/>
    <property type="match status" value="1"/>
</dbReference>
<comment type="catalytic activity">
    <reaction evidence="11">
        <text>Preferential cleavage: (Ac)2-L-Lys-D-Ala-|-D-Ala. Also transpeptidation of peptidyl-alanyl moieties that are N-acyl substituents of D-alanine.</text>
        <dbReference type="EC" id="3.4.16.4"/>
    </reaction>
</comment>
<dbReference type="UniPathway" id="UPA00219"/>
<sequence length="391" mass="41866">MISKPRDTLLSLAAAAALLLAPLSAAAFETAARSALVVDHATGTVLLEKDADVPLPPASMSKLMTLFMVFEALEAGRLSLDERLPVSQQAQQMGGSTMFLDTTDKVRVEDLILGVIVQSGNDACVVLAERLAGTETAFAQQMNVRARELGMLDSTFANSTGWPHPDHRMSARDLVRLSTLLIERFPQYYEYFSVREYDFDGRAPSNRYNRNPLLNLDLGADGLKTGHTEEAGYGLVGSAVQNGRRVTMVVTGLGSSQERVAESERLLTWAFREFTSRELFRAGETIATADVWIGAAGQVPLVAADAVTAVVPWAEKDNITTWVEYSGPIEAPIEKGQPVAELVVTVPGVGETRHALQAAEGVGRGGFMSKLQATAQVLMGRAMTAALGAGG</sequence>
<evidence type="ECO:0000256" key="15">
    <source>
        <dbReference type="SAM" id="SignalP"/>
    </source>
</evidence>
<evidence type="ECO:0000256" key="4">
    <source>
        <dbReference type="ARBA" id="ARBA00022645"/>
    </source>
</evidence>
<keyword evidence="4 17" id="KW-0121">Carboxypeptidase</keyword>
<feature type="binding site" evidence="13">
    <location>
        <position position="224"/>
    </location>
    <ligand>
        <name>substrate</name>
    </ligand>
</feature>
<keyword evidence="18" id="KW-1185">Reference proteome</keyword>
<keyword evidence="7" id="KW-0378">Hydrolase</keyword>
<feature type="active site" description="Acyl-ester intermediate" evidence="12">
    <location>
        <position position="59"/>
    </location>
</feature>
<dbReference type="EC" id="3.4.16.4" evidence="3"/>
<evidence type="ECO:0000256" key="13">
    <source>
        <dbReference type="PIRSR" id="PIRSR618044-2"/>
    </source>
</evidence>
<keyword evidence="5" id="KW-0645">Protease</keyword>
<protein>
    <recommendedName>
        <fullName evidence="3">serine-type D-Ala-D-Ala carboxypeptidase</fullName>
        <ecNumber evidence="3">3.4.16.4</ecNumber>
    </recommendedName>
</protein>
<comment type="pathway">
    <text evidence="1">Cell wall biogenesis; peptidoglycan biosynthesis.</text>
</comment>
<feature type="active site" evidence="12">
    <location>
        <position position="119"/>
    </location>
</feature>
<gene>
    <name evidence="17" type="ORF">GE300_09490</name>
</gene>
<keyword evidence="8" id="KW-0133">Cell shape</keyword>
<evidence type="ECO:0000256" key="3">
    <source>
        <dbReference type="ARBA" id="ARBA00012448"/>
    </source>
</evidence>
<dbReference type="RefSeq" id="WP_154446319.1">
    <property type="nucleotide sequence ID" value="NZ_WIND01000005.1"/>
</dbReference>
<evidence type="ECO:0000256" key="10">
    <source>
        <dbReference type="ARBA" id="ARBA00023316"/>
    </source>
</evidence>
<dbReference type="Pfam" id="PF00768">
    <property type="entry name" value="Peptidase_S11"/>
    <property type="match status" value="1"/>
</dbReference>
<feature type="active site" description="Proton acceptor" evidence="12">
    <location>
        <position position="62"/>
    </location>
</feature>
<comment type="similarity">
    <text evidence="2 14">Belongs to the peptidase S11 family.</text>
</comment>
<evidence type="ECO:0000256" key="11">
    <source>
        <dbReference type="ARBA" id="ARBA00034000"/>
    </source>
</evidence>
<comment type="caution">
    <text evidence="17">The sequence shown here is derived from an EMBL/GenBank/DDBJ whole genome shotgun (WGS) entry which is preliminary data.</text>
</comment>
<evidence type="ECO:0000313" key="18">
    <source>
        <dbReference type="Proteomes" id="UP000474957"/>
    </source>
</evidence>
<feature type="chain" id="PRO_5027063939" description="serine-type D-Ala-D-Ala carboxypeptidase" evidence="15">
    <location>
        <begin position="28"/>
        <end position="391"/>
    </location>
</feature>
<dbReference type="GO" id="GO:0009002">
    <property type="term" value="F:serine-type D-Ala-D-Ala carboxypeptidase activity"/>
    <property type="evidence" value="ECO:0007669"/>
    <property type="project" value="UniProtKB-EC"/>
</dbReference>
<dbReference type="PANTHER" id="PTHR21581:SF6">
    <property type="entry name" value="TRAFFICKING PROTEIN PARTICLE COMPLEX SUBUNIT 12"/>
    <property type="match status" value="1"/>
</dbReference>
<dbReference type="Proteomes" id="UP000474957">
    <property type="component" value="Unassembled WGS sequence"/>
</dbReference>
<keyword evidence="6 15" id="KW-0732">Signal</keyword>
<accession>A0A6L5YZV1</accession>
<dbReference type="InterPro" id="IPR037167">
    <property type="entry name" value="Peptidase_S11_C_sf"/>
</dbReference>
<evidence type="ECO:0000256" key="9">
    <source>
        <dbReference type="ARBA" id="ARBA00022984"/>
    </source>
</evidence>
<dbReference type="InterPro" id="IPR012338">
    <property type="entry name" value="Beta-lactam/transpept-like"/>
</dbReference>
<evidence type="ECO:0000256" key="7">
    <source>
        <dbReference type="ARBA" id="ARBA00022801"/>
    </source>
</evidence>
<dbReference type="Gene3D" id="3.40.710.10">
    <property type="entry name" value="DD-peptidase/beta-lactamase superfamily"/>
    <property type="match status" value="1"/>
</dbReference>
<dbReference type="InterPro" id="IPR018044">
    <property type="entry name" value="Peptidase_S11"/>
</dbReference>
<dbReference type="AlphaFoldDB" id="A0A6L5YZV1"/>
<evidence type="ECO:0000256" key="6">
    <source>
        <dbReference type="ARBA" id="ARBA00022729"/>
    </source>
</evidence>
<dbReference type="SUPFAM" id="SSF56601">
    <property type="entry name" value="beta-lactamase/transpeptidase-like"/>
    <property type="match status" value="1"/>
</dbReference>
<feature type="domain" description="Peptidase S11 D-Ala-D-Ala carboxypeptidase A C-terminal" evidence="16">
    <location>
        <begin position="274"/>
        <end position="364"/>
    </location>
</feature>
<dbReference type="GO" id="GO:0071555">
    <property type="term" value="P:cell wall organization"/>
    <property type="evidence" value="ECO:0007669"/>
    <property type="project" value="UniProtKB-KW"/>
</dbReference>
<reference evidence="17 18" key="1">
    <citation type="submission" date="2019-10" db="EMBL/GenBank/DDBJ databases">
        <title>Cognatihalovulum marinum gen. nov. sp. nov., a new member of the family Rhodobacteraceae isolated from deep seawater of the Northwest Indian Ocean.</title>
        <authorList>
            <person name="Ruan C."/>
            <person name="Wang J."/>
            <person name="Zheng X."/>
            <person name="Song L."/>
            <person name="Zhu Y."/>
            <person name="Huang Y."/>
            <person name="Lu Z."/>
            <person name="Du W."/>
            <person name="Huang L."/>
            <person name="Dai X."/>
        </authorList>
    </citation>
    <scope>NUCLEOTIDE SEQUENCE [LARGE SCALE GENOMIC DNA]</scope>
    <source>
        <strain evidence="17 18">2CG4</strain>
    </source>
</reference>
<organism evidence="17 18">
    <name type="scientific">Halovulum marinum</name>
    <dbReference type="NCBI Taxonomy" id="2662447"/>
    <lineage>
        <taxon>Bacteria</taxon>
        <taxon>Pseudomonadati</taxon>
        <taxon>Pseudomonadota</taxon>
        <taxon>Alphaproteobacteria</taxon>
        <taxon>Rhodobacterales</taxon>
        <taxon>Paracoccaceae</taxon>
        <taxon>Halovulum</taxon>
    </lineage>
</organism>
<evidence type="ECO:0000313" key="17">
    <source>
        <dbReference type="EMBL" id="MSU89846.1"/>
    </source>
</evidence>
<evidence type="ECO:0000259" key="16">
    <source>
        <dbReference type="SMART" id="SM00936"/>
    </source>
</evidence>
<dbReference type="PRINTS" id="PR00725">
    <property type="entry name" value="DADACBPTASE1"/>
</dbReference>
<feature type="signal peptide" evidence="15">
    <location>
        <begin position="1"/>
        <end position="27"/>
    </location>
</feature>